<evidence type="ECO:0000313" key="1">
    <source>
        <dbReference type="EMBL" id="BAM88110.1"/>
    </source>
</evidence>
<name>M4ZPI5_9BRAD</name>
<protein>
    <submittedName>
        <fullName evidence="1">Acetyl-coenzyme A</fullName>
    </submittedName>
</protein>
<dbReference type="KEGG" id="aol:S58_21040"/>
<dbReference type="EMBL" id="AP012603">
    <property type="protein sequence ID" value="BAM88110.1"/>
    <property type="molecule type" value="Genomic_DNA"/>
</dbReference>
<gene>
    <name evidence="1" type="ORF">S58_21040</name>
</gene>
<sequence>MADGGEDDVDGLTLTALEMAAAEMPIALHVAEDRLDGWAAAQLAFDNVEYAALLPGDEDAADVPSYGATPVHKALSMAHQVSFSVASIMLPSE</sequence>
<dbReference type="AlphaFoldDB" id="M4ZPI5"/>
<proteinExistence type="predicted"/>
<dbReference type="Proteomes" id="UP000011841">
    <property type="component" value="Chromosome"/>
</dbReference>
<keyword evidence="2" id="KW-1185">Reference proteome</keyword>
<accession>M4ZPI5</accession>
<reference evidence="1 2" key="1">
    <citation type="journal article" date="2013" name="Appl. Environ. Microbiol.">
        <title>Genome analysis suggests that the soil oligotrophic bacterium Agromonas oligotrophica (Bradyrhizobium oligotrophicum) is a nitrogen-fixing symbiont of Aeschynomene indica.</title>
        <authorList>
            <person name="Okubo T."/>
            <person name="Fukushima S."/>
            <person name="Itakura M."/>
            <person name="Oshima K."/>
            <person name="Longtonglang A."/>
            <person name="Teaumroong N."/>
            <person name="Mitsui H."/>
            <person name="Hattori M."/>
            <person name="Hattori R."/>
            <person name="Hattori T."/>
            <person name="Minamisawa K."/>
        </authorList>
    </citation>
    <scope>NUCLEOTIDE SEQUENCE [LARGE SCALE GENOMIC DNA]</scope>
    <source>
        <strain evidence="1 2">S58</strain>
    </source>
</reference>
<dbReference type="HOGENOM" id="CLU_2394017_0_0_5"/>
<evidence type="ECO:0000313" key="2">
    <source>
        <dbReference type="Proteomes" id="UP000011841"/>
    </source>
</evidence>
<organism evidence="1 2">
    <name type="scientific">Bradyrhizobium oligotrophicum S58</name>
    <dbReference type="NCBI Taxonomy" id="1245469"/>
    <lineage>
        <taxon>Bacteria</taxon>
        <taxon>Pseudomonadati</taxon>
        <taxon>Pseudomonadota</taxon>
        <taxon>Alphaproteobacteria</taxon>
        <taxon>Hyphomicrobiales</taxon>
        <taxon>Nitrobacteraceae</taxon>
        <taxon>Bradyrhizobium</taxon>
    </lineage>
</organism>